<dbReference type="AlphaFoldDB" id="A0A507B5I9"/>
<proteinExistence type="predicted"/>
<comment type="caution">
    <text evidence="2">The sequence shown here is derived from an EMBL/GenBank/DDBJ whole genome shotgun (WGS) entry which is preliminary data.</text>
</comment>
<name>A0A507B5I9_9PEZI</name>
<keyword evidence="3" id="KW-1185">Reference proteome</keyword>
<dbReference type="PANTHER" id="PTHR33112:SF13">
    <property type="entry name" value="HETEROKARYON INCOMPATIBILITY DOMAIN-CONTAINING PROTEIN"/>
    <property type="match status" value="1"/>
</dbReference>
<dbReference type="EMBL" id="SKBQ01000013">
    <property type="protein sequence ID" value="TPX17522.1"/>
    <property type="molecule type" value="Genomic_DNA"/>
</dbReference>
<organism evidence="2 3">
    <name type="scientific">Thyridium curvatum</name>
    <dbReference type="NCBI Taxonomy" id="1093900"/>
    <lineage>
        <taxon>Eukaryota</taxon>
        <taxon>Fungi</taxon>
        <taxon>Dikarya</taxon>
        <taxon>Ascomycota</taxon>
        <taxon>Pezizomycotina</taxon>
        <taxon>Sordariomycetes</taxon>
        <taxon>Sordariomycetidae</taxon>
        <taxon>Thyridiales</taxon>
        <taxon>Thyridiaceae</taxon>
        <taxon>Thyridium</taxon>
    </lineage>
</organism>
<dbReference type="PANTHER" id="PTHR33112">
    <property type="entry name" value="DOMAIN PROTEIN, PUTATIVE-RELATED"/>
    <property type="match status" value="1"/>
</dbReference>
<sequence>MDTPCSICHDFCGIGDFWDPATEIRQATRNHIRLGLAWSDLTTSAESCANCEILVEGCKGCFRQHAISQDQILHCHLSFYYQIQDQDDDNYLEDVDKELFFRLKDGSWFTVQIFYNAEEEDPLLDNWESFPGLFRTSPGTGSDEAFETAKEWIETCESKTHRHCRSPKCPILPKRVVDVGLQDGLVRLVEPEGATGKYFCLSHCWGPSQITTTTTANIKKHLRDIPLDSLPKTFQDAILLTRRFGIGYIWIDSLCIVQDDKNDWKIESSKMATIYQNAHLTIAATLSSSGAGGLYTTTPEFEVSGTSPAGQAYSLYFRQKIDHHSDNAGGVTGGQNNQAALNLGNVDDRQPIGHPTITYHPLLTRAWVFQERMLSTRVLHFGPYELFFECRTESECECGGIQTWGSSYGIPASSTKLAYSDALSNHRLRQRIYTTEREMAWISRIWRTLVSSYNSLNITMPLDRLPAIGGLARSMASTKASPYRAGLWESSMNDDLLWAVENSAGLKPRPCPRSAPTWSWASVNTPSWYFDEIIVWDPYIEIIESESTYKGKQPNHLVEVVSSEVVPDGPDEFGLISQGSLKLSGAVAQGTLERDVQVSGMERNFVYYVSLPGLRMPMKPDYLFDHEGPDQVVPGTKVLCMRMSAVIEGSREVLFSLVLRSLAEPDTFERVGTLFIEARPPPVDVDGGIYDSAGVRTVVIR</sequence>
<dbReference type="InterPro" id="IPR010730">
    <property type="entry name" value="HET"/>
</dbReference>
<evidence type="ECO:0000259" key="1">
    <source>
        <dbReference type="Pfam" id="PF06985"/>
    </source>
</evidence>
<dbReference type="OrthoDB" id="5347061at2759"/>
<feature type="domain" description="Heterokaryon incompatibility" evidence="1">
    <location>
        <begin position="198"/>
        <end position="371"/>
    </location>
</feature>
<evidence type="ECO:0000313" key="3">
    <source>
        <dbReference type="Proteomes" id="UP000319257"/>
    </source>
</evidence>
<dbReference type="Proteomes" id="UP000319257">
    <property type="component" value="Unassembled WGS sequence"/>
</dbReference>
<dbReference type="Pfam" id="PF06985">
    <property type="entry name" value="HET"/>
    <property type="match status" value="1"/>
</dbReference>
<gene>
    <name evidence="2" type="ORF">E0L32_003165</name>
</gene>
<dbReference type="RefSeq" id="XP_030999233.1">
    <property type="nucleotide sequence ID" value="XM_031137435.1"/>
</dbReference>
<dbReference type="InParanoid" id="A0A507B5I9"/>
<accession>A0A507B5I9</accession>
<protein>
    <recommendedName>
        <fullName evidence="1">Heterokaryon incompatibility domain-containing protein</fullName>
    </recommendedName>
</protein>
<reference evidence="2 3" key="1">
    <citation type="submission" date="2019-06" db="EMBL/GenBank/DDBJ databases">
        <title>Draft genome sequence of the filamentous fungus Phialemoniopsis curvata isolated from diesel fuel.</title>
        <authorList>
            <person name="Varaljay V.A."/>
            <person name="Lyon W.J."/>
            <person name="Crouch A.L."/>
            <person name="Drake C.E."/>
            <person name="Hollomon J.M."/>
            <person name="Nadeau L.J."/>
            <person name="Nunn H.S."/>
            <person name="Stevenson B.S."/>
            <person name="Bojanowski C.L."/>
            <person name="Crookes-Goodson W.J."/>
        </authorList>
    </citation>
    <scope>NUCLEOTIDE SEQUENCE [LARGE SCALE GENOMIC DNA]</scope>
    <source>
        <strain evidence="2 3">D216</strain>
    </source>
</reference>
<evidence type="ECO:0000313" key="2">
    <source>
        <dbReference type="EMBL" id="TPX17522.1"/>
    </source>
</evidence>
<dbReference type="GeneID" id="41970612"/>